<protein>
    <submittedName>
        <fullName evidence="1">Uncharacterized protein</fullName>
    </submittedName>
</protein>
<dbReference type="EMBL" id="LXQA011081470">
    <property type="protein sequence ID" value="MCI84041.1"/>
    <property type="molecule type" value="Genomic_DNA"/>
</dbReference>
<sequence>SAKSFEVEEDTAGMLEPPLLVGISESDIISSQFIPSVEEDFLSFEVVEGLIVGIS</sequence>
<proteinExistence type="predicted"/>
<organism evidence="1 2">
    <name type="scientific">Trifolium medium</name>
    <dbReference type="NCBI Taxonomy" id="97028"/>
    <lineage>
        <taxon>Eukaryota</taxon>
        <taxon>Viridiplantae</taxon>
        <taxon>Streptophyta</taxon>
        <taxon>Embryophyta</taxon>
        <taxon>Tracheophyta</taxon>
        <taxon>Spermatophyta</taxon>
        <taxon>Magnoliopsida</taxon>
        <taxon>eudicotyledons</taxon>
        <taxon>Gunneridae</taxon>
        <taxon>Pentapetalae</taxon>
        <taxon>rosids</taxon>
        <taxon>fabids</taxon>
        <taxon>Fabales</taxon>
        <taxon>Fabaceae</taxon>
        <taxon>Papilionoideae</taxon>
        <taxon>50 kb inversion clade</taxon>
        <taxon>NPAAA clade</taxon>
        <taxon>Hologalegina</taxon>
        <taxon>IRL clade</taxon>
        <taxon>Trifolieae</taxon>
        <taxon>Trifolium</taxon>
    </lineage>
</organism>
<keyword evidence="2" id="KW-1185">Reference proteome</keyword>
<dbReference type="Proteomes" id="UP000265520">
    <property type="component" value="Unassembled WGS sequence"/>
</dbReference>
<comment type="caution">
    <text evidence="1">The sequence shown here is derived from an EMBL/GenBank/DDBJ whole genome shotgun (WGS) entry which is preliminary data.</text>
</comment>
<evidence type="ECO:0000313" key="1">
    <source>
        <dbReference type="EMBL" id="MCI84041.1"/>
    </source>
</evidence>
<name>A0A392VAU2_9FABA</name>
<dbReference type="AlphaFoldDB" id="A0A392VAU2"/>
<feature type="non-terminal residue" evidence="1">
    <location>
        <position position="1"/>
    </location>
</feature>
<evidence type="ECO:0000313" key="2">
    <source>
        <dbReference type="Proteomes" id="UP000265520"/>
    </source>
</evidence>
<accession>A0A392VAU2</accession>
<reference evidence="1 2" key="1">
    <citation type="journal article" date="2018" name="Front. Plant Sci.">
        <title>Red Clover (Trifolium pratense) and Zigzag Clover (T. medium) - A Picture of Genomic Similarities and Differences.</title>
        <authorList>
            <person name="Dluhosova J."/>
            <person name="Istvanek J."/>
            <person name="Nedelnik J."/>
            <person name="Repkova J."/>
        </authorList>
    </citation>
    <scope>NUCLEOTIDE SEQUENCE [LARGE SCALE GENOMIC DNA]</scope>
    <source>
        <strain evidence="2">cv. 10/8</strain>
        <tissue evidence="1">Leaf</tissue>
    </source>
</reference>